<name>A0A6J5V6C0_PRUAR</name>
<evidence type="ECO:0000313" key="2">
    <source>
        <dbReference type="EMBL" id="CAB4314214.1"/>
    </source>
</evidence>
<organism evidence="1 3">
    <name type="scientific">Prunus armeniaca</name>
    <name type="common">Apricot</name>
    <name type="synonym">Armeniaca vulgaris</name>
    <dbReference type="NCBI Taxonomy" id="36596"/>
    <lineage>
        <taxon>Eukaryota</taxon>
        <taxon>Viridiplantae</taxon>
        <taxon>Streptophyta</taxon>
        <taxon>Embryophyta</taxon>
        <taxon>Tracheophyta</taxon>
        <taxon>Spermatophyta</taxon>
        <taxon>Magnoliopsida</taxon>
        <taxon>eudicotyledons</taxon>
        <taxon>Gunneridae</taxon>
        <taxon>Pentapetalae</taxon>
        <taxon>rosids</taxon>
        <taxon>fabids</taxon>
        <taxon>Rosales</taxon>
        <taxon>Rosaceae</taxon>
        <taxon>Amygdaloideae</taxon>
        <taxon>Amygdaleae</taxon>
        <taxon>Prunus</taxon>
    </lineage>
</organism>
<dbReference type="EMBL" id="CAEKDK010000006">
    <property type="protein sequence ID" value="CAB4283761.1"/>
    <property type="molecule type" value="Genomic_DNA"/>
</dbReference>
<dbReference type="PANTHER" id="PTHR46890:SF48">
    <property type="entry name" value="RNA-DIRECTED DNA POLYMERASE"/>
    <property type="match status" value="1"/>
</dbReference>
<reference evidence="4" key="1">
    <citation type="journal article" date="2020" name="Genome Biol.">
        <title>Gamete binning: chromosome-level and haplotype-resolved genome assembly enabled by high-throughput single-cell sequencing of gamete genomes.</title>
        <authorList>
            <person name="Campoy J.A."/>
            <person name="Sun H."/>
            <person name="Goel M."/>
            <person name="Jiao W.-B."/>
            <person name="Folz-Donahue K."/>
            <person name="Wang N."/>
            <person name="Rubio M."/>
            <person name="Liu C."/>
            <person name="Kukat C."/>
            <person name="Ruiz D."/>
            <person name="Huettel B."/>
            <person name="Schneeberger K."/>
        </authorList>
    </citation>
    <scope>NUCLEOTIDE SEQUENCE [LARGE SCALE GENOMIC DNA]</scope>
    <source>
        <strain evidence="4">cv. Rojo Pasion</strain>
    </source>
</reference>
<dbReference type="EMBL" id="CAEKKB010000006">
    <property type="protein sequence ID" value="CAB4314214.1"/>
    <property type="molecule type" value="Genomic_DNA"/>
</dbReference>
<dbReference type="Proteomes" id="UP000507245">
    <property type="component" value="Unassembled WGS sequence"/>
</dbReference>
<proteinExistence type="predicted"/>
<dbReference type="InterPro" id="IPR052343">
    <property type="entry name" value="Retrotransposon-Effector_Assoc"/>
</dbReference>
<evidence type="ECO:0000313" key="3">
    <source>
        <dbReference type="Proteomes" id="UP000507222"/>
    </source>
</evidence>
<keyword evidence="4" id="KW-1185">Reference proteome</keyword>
<gene>
    <name evidence="1" type="ORF">CURHAP_LOCUS38956</name>
    <name evidence="2" type="ORF">ORAREDHAP_LOCUS38486</name>
</gene>
<sequence length="128" mass="14483">MFPTKSPGLDGMSTLFYQRYWHVIGNDVVSFCLNVLNGGASVREINHTLITLIPKVDNPTRVTEYRPISLCLVLYKLISKTLVNRMKGIMQDVISEYQSAFVPSRLITDNIVAAFENIHAIQRRGEVL</sequence>
<dbReference type="Proteomes" id="UP000507222">
    <property type="component" value="Unassembled WGS sequence"/>
</dbReference>
<dbReference type="AlphaFoldDB" id="A0A6J5V6C0"/>
<reference evidence="1 3" key="2">
    <citation type="submission" date="2020-05" db="EMBL/GenBank/DDBJ databases">
        <authorList>
            <person name="Campoy J."/>
            <person name="Schneeberger K."/>
            <person name="Spophaly S."/>
        </authorList>
    </citation>
    <scope>NUCLEOTIDE SEQUENCE [LARGE SCALE GENOMIC DNA]</scope>
    <source>
        <strain evidence="1">PruArmRojPasFocal</strain>
    </source>
</reference>
<evidence type="ECO:0000313" key="4">
    <source>
        <dbReference type="Proteomes" id="UP000507245"/>
    </source>
</evidence>
<accession>A0A6J5V6C0</accession>
<dbReference type="PANTHER" id="PTHR46890">
    <property type="entry name" value="NON-LTR RETROLELEMENT REVERSE TRANSCRIPTASE-LIKE PROTEIN-RELATED"/>
    <property type="match status" value="1"/>
</dbReference>
<evidence type="ECO:0000313" key="1">
    <source>
        <dbReference type="EMBL" id="CAB4283761.1"/>
    </source>
</evidence>
<protein>
    <submittedName>
        <fullName evidence="1">Uncharacterized protein</fullName>
    </submittedName>
</protein>
<dbReference type="OrthoDB" id="1732656at2759"/>